<feature type="compositionally biased region" description="Basic and acidic residues" evidence="1">
    <location>
        <begin position="96"/>
        <end position="107"/>
    </location>
</feature>
<accession>A0A6A4SVY0</accession>
<feature type="region of interest" description="Disordered" evidence="1">
    <location>
        <begin position="41"/>
        <end position="107"/>
    </location>
</feature>
<feature type="compositionally biased region" description="Low complexity" evidence="1">
    <location>
        <begin position="43"/>
        <end position="57"/>
    </location>
</feature>
<evidence type="ECO:0000313" key="2">
    <source>
        <dbReference type="EMBL" id="KAF0036829.1"/>
    </source>
</evidence>
<sequence>MLLGGLHILDAAEQELDDMMLQSPLTSTPFSVKDILKLEQQQRQRQQQQRGAAGAGALELQHRAHTQQHLAGHTHTHTPLPLTSVRSGLKLLQSPRHLELSDGGRPA</sequence>
<proteinExistence type="predicted"/>
<gene>
    <name evidence="2" type="ORF">F2P81_009703</name>
</gene>
<name>A0A6A4SVY0_SCOMX</name>
<reference evidence="2 3" key="1">
    <citation type="submission" date="2019-06" db="EMBL/GenBank/DDBJ databases">
        <title>Draft genomes of female and male turbot (Scophthalmus maximus).</title>
        <authorList>
            <person name="Xu H."/>
            <person name="Xu X.-W."/>
            <person name="Shao C."/>
            <person name="Chen S."/>
        </authorList>
    </citation>
    <scope>NUCLEOTIDE SEQUENCE [LARGE SCALE GENOMIC DNA]</scope>
    <source>
        <strain evidence="2">Ysfricsl-2016a</strain>
        <tissue evidence="2">Blood</tissue>
    </source>
</reference>
<protein>
    <submittedName>
        <fullName evidence="2">Uncharacterized protein</fullName>
    </submittedName>
</protein>
<comment type="caution">
    <text evidence="2">The sequence shown here is derived from an EMBL/GenBank/DDBJ whole genome shotgun (WGS) entry which is preliminary data.</text>
</comment>
<evidence type="ECO:0000256" key="1">
    <source>
        <dbReference type="SAM" id="MobiDB-lite"/>
    </source>
</evidence>
<evidence type="ECO:0000313" key="3">
    <source>
        <dbReference type="Proteomes" id="UP000438429"/>
    </source>
</evidence>
<dbReference type="AlphaFoldDB" id="A0A6A4SVY0"/>
<dbReference type="EMBL" id="VEVO01000009">
    <property type="protein sequence ID" value="KAF0036829.1"/>
    <property type="molecule type" value="Genomic_DNA"/>
</dbReference>
<organism evidence="2 3">
    <name type="scientific">Scophthalmus maximus</name>
    <name type="common">Turbot</name>
    <name type="synonym">Psetta maxima</name>
    <dbReference type="NCBI Taxonomy" id="52904"/>
    <lineage>
        <taxon>Eukaryota</taxon>
        <taxon>Metazoa</taxon>
        <taxon>Chordata</taxon>
        <taxon>Craniata</taxon>
        <taxon>Vertebrata</taxon>
        <taxon>Euteleostomi</taxon>
        <taxon>Actinopterygii</taxon>
        <taxon>Neopterygii</taxon>
        <taxon>Teleostei</taxon>
        <taxon>Neoteleostei</taxon>
        <taxon>Acanthomorphata</taxon>
        <taxon>Carangaria</taxon>
        <taxon>Pleuronectiformes</taxon>
        <taxon>Pleuronectoidei</taxon>
        <taxon>Scophthalmidae</taxon>
        <taxon>Scophthalmus</taxon>
    </lineage>
</organism>
<dbReference type="Proteomes" id="UP000438429">
    <property type="component" value="Unassembled WGS sequence"/>
</dbReference>